<comment type="caution">
    <text evidence="21">The sequence shown here is derived from an EMBL/GenBank/DDBJ whole genome shotgun (WGS) entry which is preliminary data.</text>
</comment>
<keyword evidence="17 18" id="KW-0170">Cobalt</keyword>
<evidence type="ECO:0000259" key="20">
    <source>
        <dbReference type="Pfam" id="PF24621"/>
    </source>
</evidence>
<feature type="binding site" evidence="18">
    <location>
        <begin position="129"/>
        <end position="130"/>
    </location>
    <ligand>
        <name>NAD(+)</name>
        <dbReference type="ChEBI" id="CHEBI:57540"/>
    </ligand>
</feature>
<feature type="binding site" evidence="18">
    <location>
        <begin position="169"/>
        <end position="172"/>
    </location>
    <ligand>
        <name>NAD(+)</name>
        <dbReference type="ChEBI" id="CHEBI:57540"/>
    </ligand>
</feature>
<evidence type="ECO:0000256" key="9">
    <source>
        <dbReference type="ARBA" id="ARBA00022490"/>
    </source>
</evidence>
<feature type="binding site" evidence="18">
    <location>
        <begin position="105"/>
        <end position="109"/>
    </location>
    <ligand>
        <name>NAD(+)</name>
        <dbReference type="ChEBI" id="CHEBI:57540"/>
    </ligand>
</feature>
<evidence type="ECO:0000256" key="12">
    <source>
        <dbReference type="ARBA" id="ARBA00022741"/>
    </source>
</evidence>
<comment type="pathway">
    <text evidence="5 18">Metabolic intermediate biosynthesis; chorismate biosynthesis; chorismate from D-erythrose 4-phosphate and phosphoenolpyruvate: step 2/7.</text>
</comment>
<keyword evidence="12 18" id="KW-0547">Nucleotide-binding</keyword>
<feature type="binding site" evidence="18">
    <location>
        <position position="246"/>
    </location>
    <ligand>
        <name>Zn(2+)</name>
        <dbReference type="ChEBI" id="CHEBI:29105"/>
    </ligand>
</feature>
<sequence length="355" mass="38741">MKLRVDLSHSPYDLVVEKGCLSQVGDWVAGLWGKQKITIITDNHVGGLYAEKVKLRLEAAGFEAHVFDFLEGEASKTLTTANKAYEFLIKAGMTRSDGIIALGGGVVGDLAGFVASTYMRGIHFLQIPTSLTAQVDSSIGGKTGVNTPWAKNIVGTFAQPDGVLIDPDTLKTLGKRELIEGMGEVVKYGLIDDLELWQELQTMSGSKESILEHAESIIYHSCNVKRKIVVEDEFEGGVRMYLNFGHTIGHAIEQTAGYGKVMHGEAVAIGMVQIAKVAEKKGLMLQGISQEIANMCTKFGLPTDFEPWDVDKLYQALSHDKKARGKDIKIVLVPEIGQASITQIPLTEMKDYLVK</sequence>
<evidence type="ECO:0000256" key="15">
    <source>
        <dbReference type="ARBA" id="ARBA00023141"/>
    </source>
</evidence>
<evidence type="ECO:0000313" key="22">
    <source>
        <dbReference type="Proteomes" id="UP000004322"/>
    </source>
</evidence>
<dbReference type="GO" id="GO:0046872">
    <property type="term" value="F:metal ion binding"/>
    <property type="evidence" value="ECO:0007669"/>
    <property type="project" value="UniProtKB-KW"/>
</dbReference>
<protein>
    <recommendedName>
        <fullName evidence="8 18">3-dehydroquinate synthase</fullName>
        <shortName evidence="18">DHQS</shortName>
        <ecNumber evidence="7 18">4.2.3.4</ecNumber>
    </recommendedName>
</protein>
<evidence type="ECO:0000256" key="2">
    <source>
        <dbReference type="ARBA" id="ARBA00001911"/>
    </source>
</evidence>
<dbReference type="Pfam" id="PF01761">
    <property type="entry name" value="DHQ_synthase"/>
    <property type="match status" value="1"/>
</dbReference>
<comment type="catalytic activity">
    <reaction evidence="1 18">
        <text>7-phospho-2-dehydro-3-deoxy-D-arabino-heptonate = 3-dehydroquinate + phosphate</text>
        <dbReference type="Rhea" id="RHEA:21968"/>
        <dbReference type="ChEBI" id="CHEBI:32364"/>
        <dbReference type="ChEBI" id="CHEBI:43474"/>
        <dbReference type="ChEBI" id="CHEBI:58394"/>
        <dbReference type="EC" id="4.2.3.4"/>
    </reaction>
</comment>
<dbReference type="CDD" id="cd08195">
    <property type="entry name" value="DHQS"/>
    <property type="match status" value="1"/>
</dbReference>
<dbReference type="EC" id="4.2.3.4" evidence="7 18"/>
<evidence type="ECO:0000313" key="21">
    <source>
        <dbReference type="EMBL" id="EHI73335.1"/>
    </source>
</evidence>
<evidence type="ECO:0000256" key="1">
    <source>
        <dbReference type="ARBA" id="ARBA00001393"/>
    </source>
</evidence>
<keyword evidence="13 18" id="KW-0862">Zinc</keyword>
<dbReference type="eggNOG" id="COG0337">
    <property type="taxonomic scope" value="Bacteria"/>
</dbReference>
<comment type="cofactor">
    <cofactor evidence="3">
        <name>Zn(2+)</name>
        <dbReference type="ChEBI" id="CHEBI:29105"/>
    </cofactor>
</comment>
<evidence type="ECO:0000256" key="7">
    <source>
        <dbReference type="ARBA" id="ARBA00013031"/>
    </source>
</evidence>
<evidence type="ECO:0000256" key="8">
    <source>
        <dbReference type="ARBA" id="ARBA00017684"/>
    </source>
</evidence>
<evidence type="ECO:0000256" key="3">
    <source>
        <dbReference type="ARBA" id="ARBA00001947"/>
    </source>
</evidence>
<accession>G5JQA4</accession>
<feature type="binding site" evidence="18">
    <location>
        <position position="142"/>
    </location>
    <ligand>
        <name>NAD(+)</name>
        <dbReference type="ChEBI" id="CHEBI:57540"/>
    </ligand>
</feature>
<dbReference type="GO" id="GO:0003856">
    <property type="term" value="F:3-dehydroquinate synthase activity"/>
    <property type="evidence" value="ECO:0007669"/>
    <property type="project" value="UniProtKB-UniRule"/>
</dbReference>
<dbReference type="FunFam" id="3.40.50.1970:FF:000007">
    <property type="entry name" value="Pentafunctional AROM polypeptide"/>
    <property type="match status" value="1"/>
</dbReference>
<name>G5JQA4_STRCG</name>
<keyword evidence="9 18" id="KW-0963">Cytoplasm</keyword>
<dbReference type="STRING" id="873449.STRCR_1787"/>
<feature type="binding site" evidence="18">
    <location>
        <begin position="71"/>
        <end position="76"/>
    </location>
    <ligand>
        <name>NAD(+)</name>
        <dbReference type="ChEBI" id="CHEBI:57540"/>
    </ligand>
</feature>
<evidence type="ECO:0000259" key="19">
    <source>
        <dbReference type="Pfam" id="PF01761"/>
    </source>
</evidence>
<keyword evidence="11 18" id="KW-0479">Metal-binding</keyword>
<gene>
    <name evidence="18 21" type="primary">aroB</name>
    <name evidence="21" type="ORF">STRCR_1787</name>
</gene>
<comment type="similarity">
    <text evidence="6 18">Belongs to the sugar phosphate cyclases superfamily. Dehydroquinate synthase family.</text>
</comment>
<evidence type="ECO:0000256" key="10">
    <source>
        <dbReference type="ARBA" id="ARBA00022605"/>
    </source>
</evidence>
<dbReference type="InterPro" id="IPR056179">
    <property type="entry name" value="DHQS_C"/>
</dbReference>
<reference evidence="21" key="1">
    <citation type="submission" date="2011-07" db="EMBL/GenBank/DDBJ databases">
        <authorList>
            <person name="Stanhope M.J."/>
            <person name="Durkin A.S."/>
            <person name="Hostetler J."/>
            <person name="Kim M."/>
            <person name="Radune D."/>
            <person name="Singh I."/>
            <person name="Town C.D."/>
        </authorList>
    </citation>
    <scope>NUCLEOTIDE SEQUENCE [LARGE SCALE GENOMIC DNA]</scope>
    <source>
        <strain evidence="21">HS-6</strain>
    </source>
</reference>
<evidence type="ECO:0000256" key="5">
    <source>
        <dbReference type="ARBA" id="ARBA00004661"/>
    </source>
</evidence>
<dbReference type="PANTHER" id="PTHR43622">
    <property type="entry name" value="3-DEHYDROQUINATE SYNTHASE"/>
    <property type="match status" value="1"/>
</dbReference>
<evidence type="ECO:0000256" key="13">
    <source>
        <dbReference type="ARBA" id="ARBA00022833"/>
    </source>
</evidence>
<dbReference type="InterPro" id="IPR050071">
    <property type="entry name" value="Dehydroquinate_synthase"/>
</dbReference>
<evidence type="ECO:0000256" key="4">
    <source>
        <dbReference type="ARBA" id="ARBA00004496"/>
    </source>
</evidence>
<organism evidence="21 22">
    <name type="scientific">Streptococcus criceti HS-6</name>
    <dbReference type="NCBI Taxonomy" id="873449"/>
    <lineage>
        <taxon>Bacteria</taxon>
        <taxon>Bacillati</taxon>
        <taxon>Bacillota</taxon>
        <taxon>Bacilli</taxon>
        <taxon>Lactobacillales</taxon>
        <taxon>Streptococcaceae</taxon>
        <taxon>Streptococcus</taxon>
    </lineage>
</organism>
<dbReference type="PIRSF" id="PIRSF001455">
    <property type="entry name" value="DHQ_synth"/>
    <property type="match status" value="1"/>
</dbReference>
<dbReference type="EMBL" id="AEUV02000002">
    <property type="protein sequence ID" value="EHI73335.1"/>
    <property type="molecule type" value="Genomic_DNA"/>
</dbReference>
<proteinExistence type="inferred from homology"/>
<keyword evidence="22" id="KW-1185">Reference proteome</keyword>
<dbReference type="UniPathway" id="UPA00053">
    <property type="reaction ID" value="UER00085"/>
</dbReference>
<dbReference type="OrthoDB" id="9806583at2"/>
<feature type="binding site" evidence="18">
    <location>
        <position position="151"/>
    </location>
    <ligand>
        <name>NAD(+)</name>
        <dbReference type="ChEBI" id="CHEBI:57540"/>
    </ligand>
</feature>
<evidence type="ECO:0000256" key="6">
    <source>
        <dbReference type="ARBA" id="ARBA00005412"/>
    </source>
</evidence>
<dbReference type="InterPro" id="IPR030960">
    <property type="entry name" value="DHQS/DOIS_N"/>
</dbReference>
<comment type="subcellular location">
    <subcellularLocation>
        <location evidence="4 18">Cytoplasm</location>
    </subcellularLocation>
</comment>
<keyword evidence="15 18" id="KW-0057">Aromatic amino acid biosynthesis</keyword>
<dbReference type="GO" id="GO:0009073">
    <property type="term" value="P:aromatic amino acid family biosynthetic process"/>
    <property type="evidence" value="ECO:0007669"/>
    <property type="project" value="UniProtKB-KW"/>
</dbReference>
<feature type="domain" description="3-dehydroquinate synthase N-terminal" evidence="19">
    <location>
        <begin position="70"/>
        <end position="179"/>
    </location>
</feature>
<evidence type="ECO:0000256" key="18">
    <source>
        <dbReference type="HAMAP-Rule" id="MF_00110"/>
    </source>
</evidence>
<dbReference type="GO" id="GO:0005737">
    <property type="term" value="C:cytoplasm"/>
    <property type="evidence" value="ECO:0007669"/>
    <property type="project" value="UniProtKB-SubCell"/>
</dbReference>
<keyword evidence="10 18" id="KW-0028">Amino-acid biosynthesis</keyword>
<dbReference type="HAMAP" id="MF_00110">
    <property type="entry name" value="DHQ_synthase"/>
    <property type="match status" value="1"/>
</dbReference>
<feature type="domain" description="3-dehydroquinate synthase C-terminal" evidence="20">
    <location>
        <begin position="181"/>
        <end position="323"/>
    </location>
</feature>
<comment type="cofactor">
    <cofactor evidence="18">
        <name>Co(2+)</name>
        <dbReference type="ChEBI" id="CHEBI:48828"/>
    </cofactor>
    <cofactor evidence="18">
        <name>Zn(2+)</name>
        <dbReference type="ChEBI" id="CHEBI:29105"/>
    </cofactor>
    <text evidence="18">Binds 1 divalent metal cation per subunit. Can use either Co(2+) or Zn(2+).</text>
</comment>
<dbReference type="PANTHER" id="PTHR43622:SF7">
    <property type="entry name" value="3-DEHYDROQUINATE SYNTHASE, CHLOROPLASTIC"/>
    <property type="match status" value="1"/>
</dbReference>
<dbReference type="NCBIfam" id="TIGR01357">
    <property type="entry name" value="aroB"/>
    <property type="match status" value="1"/>
</dbReference>
<dbReference type="GO" id="GO:0009423">
    <property type="term" value="P:chorismate biosynthetic process"/>
    <property type="evidence" value="ECO:0007669"/>
    <property type="project" value="UniProtKB-UniRule"/>
</dbReference>
<evidence type="ECO:0000256" key="16">
    <source>
        <dbReference type="ARBA" id="ARBA00023239"/>
    </source>
</evidence>
<dbReference type="GO" id="GO:0008652">
    <property type="term" value="P:amino acid biosynthetic process"/>
    <property type="evidence" value="ECO:0007669"/>
    <property type="project" value="UniProtKB-KW"/>
</dbReference>
<comment type="cofactor">
    <cofactor evidence="2 18">
        <name>NAD(+)</name>
        <dbReference type="ChEBI" id="CHEBI:57540"/>
    </cofactor>
</comment>
<dbReference type="RefSeq" id="WP_003048890.1">
    <property type="nucleotide sequence ID" value="NZ_AEUV02000002.1"/>
</dbReference>
<dbReference type="Gene3D" id="1.20.1090.10">
    <property type="entry name" value="Dehydroquinate synthase-like - alpha domain"/>
    <property type="match status" value="1"/>
</dbReference>
<keyword evidence="16 18" id="KW-0456">Lyase</keyword>
<feature type="binding site" evidence="18">
    <location>
        <position position="263"/>
    </location>
    <ligand>
        <name>Zn(2+)</name>
        <dbReference type="ChEBI" id="CHEBI:29105"/>
    </ligand>
</feature>
<keyword evidence="14 18" id="KW-0520">NAD</keyword>
<dbReference type="GO" id="GO:0000166">
    <property type="term" value="F:nucleotide binding"/>
    <property type="evidence" value="ECO:0007669"/>
    <property type="project" value="UniProtKB-KW"/>
</dbReference>
<evidence type="ECO:0000256" key="14">
    <source>
        <dbReference type="ARBA" id="ARBA00023027"/>
    </source>
</evidence>
<dbReference type="SUPFAM" id="SSF56796">
    <property type="entry name" value="Dehydroquinate synthase-like"/>
    <property type="match status" value="1"/>
</dbReference>
<dbReference type="Gene3D" id="3.40.50.1970">
    <property type="match status" value="1"/>
</dbReference>
<feature type="binding site" evidence="18">
    <location>
        <position position="184"/>
    </location>
    <ligand>
        <name>Zn(2+)</name>
        <dbReference type="ChEBI" id="CHEBI:29105"/>
    </ligand>
</feature>
<comment type="function">
    <text evidence="18">Catalyzes the conversion of 3-deoxy-D-arabino-heptulosonate 7-phosphate (DAHP) to dehydroquinate (DHQ).</text>
</comment>
<evidence type="ECO:0000256" key="17">
    <source>
        <dbReference type="ARBA" id="ARBA00023285"/>
    </source>
</evidence>
<evidence type="ECO:0000256" key="11">
    <source>
        <dbReference type="ARBA" id="ARBA00022723"/>
    </source>
</evidence>
<dbReference type="InterPro" id="IPR030963">
    <property type="entry name" value="DHQ_synth_fam"/>
</dbReference>
<dbReference type="InterPro" id="IPR016037">
    <property type="entry name" value="DHQ_synth_AroB"/>
</dbReference>
<dbReference type="Proteomes" id="UP000004322">
    <property type="component" value="Unassembled WGS sequence"/>
</dbReference>
<dbReference type="Pfam" id="PF24621">
    <property type="entry name" value="DHQS_C"/>
    <property type="match status" value="1"/>
</dbReference>
<dbReference type="AlphaFoldDB" id="G5JQA4"/>